<comment type="pathway">
    <text evidence="1">Cofactor biosynthesis; tetrahydrofolylpolyglutamate biosynthesis.</text>
</comment>
<evidence type="ECO:0000256" key="7">
    <source>
        <dbReference type="ARBA" id="ARBA00022741"/>
    </source>
</evidence>
<keyword evidence="6" id="KW-0479">Metal-binding</keyword>
<comment type="caution">
    <text evidence="14">The sequence shown here is derived from an EMBL/GenBank/DDBJ whole genome shotgun (WGS) entry which is preliminary data.</text>
</comment>
<evidence type="ECO:0000313" key="15">
    <source>
        <dbReference type="Proteomes" id="UP000838763"/>
    </source>
</evidence>
<dbReference type="GO" id="GO:0004326">
    <property type="term" value="F:tetrahydrofolylpolyglutamate synthase activity"/>
    <property type="evidence" value="ECO:0007669"/>
    <property type="project" value="UniProtKB-EC"/>
</dbReference>
<dbReference type="PANTHER" id="PTHR11136:SF5">
    <property type="entry name" value="FOLYLPOLYGLUTAMATE SYNTHASE, MITOCHONDRIAL"/>
    <property type="match status" value="1"/>
</dbReference>
<proteinExistence type="inferred from homology"/>
<evidence type="ECO:0000256" key="13">
    <source>
        <dbReference type="SAM" id="MobiDB-lite"/>
    </source>
</evidence>
<dbReference type="EC" id="6.3.2.17" evidence="3"/>
<dbReference type="InterPro" id="IPR001645">
    <property type="entry name" value="Folylpolyglutamate_synth"/>
</dbReference>
<dbReference type="Proteomes" id="UP000838763">
    <property type="component" value="Unassembled WGS sequence"/>
</dbReference>
<feature type="region of interest" description="Disordered" evidence="13">
    <location>
        <begin position="1"/>
        <end position="34"/>
    </location>
</feature>
<protein>
    <recommendedName>
        <fullName evidence="3">tetrahydrofolate synthase</fullName>
        <ecNumber evidence="3">6.3.2.17</ecNumber>
    </recommendedName>
    <alternativeName>
        <fullName evidence="11">Folylpoly-gamma-glutamate synthetase</fullName>
    </alternativeName>
    <alternativeName>
        <fullName evidence="10">Tetrahydrofolylpolyglutamate synthase</fullName>
    </alternativeName>
</protein>
<keyword evidence="9" id="KW-0460">Magnesium</keyword>
<gene>
    <name evidence="14" type="ORF">PPNO1_LOCUS8062</name>
</gene>
<keyword evidence="5" id="KW-0436">Ligase</keyword>
<reference evidence="14" key="1">
    <citation type="submission" date="2022-11" db="EMBL/GenBank/DDBJ databases">
        <authorList>
            <person name="Scott C."/>
            <person name="Bruce N."/>
        </authorList>
    </citation>
    <scope>NUCLEOTIDE SEQUENCE</scope>
</reference>
<evidence type="ECO:0000256" key="4">
    <source>
        <dbReference type="ARBA" id="ARBA00022563"/>
    </source>
</evidence>
<dbReference type="AlphaFoldDB" id="A0A9P1H9L9"/>
<evidence type="ECO:0000313" key="14">
    <source>
        <dbReference type="EMBL" id="CAI4218481.1"/>
    </source>
</evidence>
<dbReference type="GO" id="GO:0005829">
    <property type="term" value="C:cytosol"/>
    <property type="evidence" value="ECO:0007669"/>
    <property type="project" value="TreeGrafter"/>
</dbReference>
<dbReference type="GO" id="GO:0046872">
    <property type="term" value="F:metal ion binding"/>
    <property type="evidence" value="ECO:0007669"/>
    <property type="project" value="UniProtKB-KW"/>
</dbReference>
<evidence type="ECO:0000256" key="3">
    <source>
        <dbReference type="ARBA" id="ARBA00013025"/>
    </source>
</evidence>
<keyword evidence="15" id="KW-1185">Reference proteome</keyword>
<evidence type="ECO:0000256" key="1">
    <source>
        <dbReference type="ARBA" id="ARBA00005150"/>
    </source>
</evidence>
<dbReference type="InterPro" id="IPR036615">
    <property type="entry name" value="Mur_ligase_C_dom_sf"/>
</dbReference>
<dbReference type="Gene3D" id="3.40.1190.10">
    <property type="entry name" value="Mur-like, catalytic domain"/>
    <property type="match status" value="2"/>
</dbReference>
<dbReference type="Gene3D" id="3.90.190.20">
    <property type="entry name" value="Mur ligase, C-terminal domain"/>
    <property type="match status" value="1"/>
</dbReference>
<dbReference type="InterPro" id="IPR036565">
    <property type="entry name" value="Mur-like_cat_sf"/>
</dbReference>
<evidence type="ECO:0000256" key="2">
    <source>
        <dbReference type="ARBA" id="ARBA00008276"/>
    </source>
</evidence>
<comment type="similarity">
    <text evidence="2">Belongs to the folylpolyglutamate synthase family.</text>
</comment>
<comment type="catalytic activity">
    <reaction evidence="12">
        <text>(6S)-5,6,7,8-tetrahydrofolyl-(gamma-L-Glu)(n) + L-glutamate + ATP = (6S)-5,6,7,8-tetrahydrofolyl-(gamma-L-Glu)(n+1) + ADP + phosphate + H(+)</text>
        <dbReference type="Rhea" id="RHEA:10580"/>
        <dbReference type="Rhea" id="RHEA-COMP:14738"/>
        <dbReference type="Rhea" id="RHEA-COMP:14740"/>
        <dbReference type="ChEBI" id="CHEBI:15378"/>
        <dbReference type="ChEBI" id="CHEBI:29985"/>
        <dbReference type="ChEBI" id="CHEBI:30616"/>
        <dbReference type="ChEBI" id="CHEBI:43474"/>
        <dbReference type="ChEBI" id="CHEBI:141005"/>
        <dbReference type="ChEBI" id="CHEBI:456216"/>
        <dbReference type="EC" id="6.3.2.17"/>
    </reaction>
</comment>
<accession>A0A9P1H9L9</accession>
<dbReference type="PANTHER" id="PTHR11136">
    <property type="entry name" value="FOLYLPOLYGLUTAMATE SYNTHASE-RELATED"/>
    <property type="match status" value="1"/>
</dbReference>
<evidence type="ECO:0000256" key="9">
    <source>
        <dbReference type="ARBA" id="ARBA00022842"/>
    </source>
</evidence>
<dbReference type="SUPFAM" id="SSF53623">
    <property type="entry name" value="MurD-like peptide ligases, catalytic domain"/>
    <property type="match status" value="2"/>
</dbReference>
<dbReference type="OrthoDB" id="5212574at2759"/>
<dbReference type="EMBL" id="CALLCH030000018">
    <property type="protein sequence ID" value="CAI4218481.1"/>
    <property type="molecule type" value="Genomic_DNA"/>
</dbReference>
<sequence length="638" mass="68176">MASSIGSSMGRGVPSLPISQRLSRRRRTAPAIGHQTRQLSIQGRTYDDALKLLDTLKSNAATTKLFNASSGGISGPAAPSMASLNARAIPEMREWLARAGYSATDLAQQLRCVHVAGTKGKGSTCAYTAAILRKAPLSSGTEWGGGGGARGAWACTSPHLVSVRERIEIDGAPVGRETFARRFFEVWDTLDAAAAREGAASDGATRPFYFRCRAGEIWLPDALAGARLRGRGQVLVKNGARWHLDGAHTEDSDAIGLLNSTQAGFRVLEDRKRVGWIPDSASIAQMKEWLRMLGYTRIQLNGTPISEPTFAAAFFHVWRTLGLDRNPTTSPSSSSAATELGGRPTYFRMLTLVSLHVFLTQGVDAAVYEVGVGGEYDATNVFGRPAAAGIASLGIDHVGVLGSTLPEIAWHKAGVIKAGSPAFAIAPQADDAMAVLEARARDKGVSLTRVGGESGLAGVELRPDEDFQRGNASLAVHLAAAVMRRFGVAVDARAGTLPREVVEGIESNSPCALVFNQQSDRDAVQMLTFVHNRLATGGTRIKYAIFSTNITYRDNTTRPEMVNTNVDPEVIRRLTLQNTLADAWRSLDPRTEVVVAPSIEDAIAYIRGREDDELQVFVTGSFHLVGGALSVLEGAGEQ</sequence>
<evidence type="ECO:0000256" key="10">
    <source>
        <dbReference type="ARBA" id="ARBA00030592"/>
    </source>
</evidence>
<name>A0A9P1H9L9_9PEZI</name>
<keyword evidence="4" id="KW-0554">One-carbon metabolism</keyword>
<evidence type="ECO:0000256" key="8">
    <source>
        <dbReference type="ARBA" id="ARBA00022840"/>
    </source>
</evidence>
<evidence type="ECO:0000256" key="11">
    <source>
        <dbReference type="ARBA" id="ARBA00030876"/>
    </source>
</evidence>
<keyword evidence="7" id="KW-0547">Nucleotide-binding</keyword>
<keyword evidence="8" id="KW-0067">ATP-binding</keyword>
<dbReference type="GO" id="GO:0005739">
    <property type="term" value="C:mitochondrion"/>
    <property type="evidence" value="ECO:0007669"/>
    <property type="project" value="TreeGrafter"/>
</dbReference>
<dbReference type="SUPFAM" id="SSF53244">
    <property type="entry name" value="MurD-like peptide ligases, peptide-binding domain"/>
    <property type="match status" value="1"/>
</dbReference>
<organism evidence="14 15">
    <name type="scientific">Parascedosporium putredinis</name>
    <dbReference type="NCBI Taxonomy" id="1442378"/>
    <lineage>
        <taxon>Eukaryota</taxon>
        <taxon>Fungi</taxon>
        <taxon>Dikarya</taxon>
        <taxon>Ascomycota</taxon>
        <taxon>Pezizomycotina</taxon>
        <taxon>Sordariomycetes</taxon>
        <taxon>Hypocreomycetidae</taxon>
        <taxon>Microascales</taxon>
        <taxon>Microascaceae</taxon>
        <taxon>Parascedosporium</taxon>
    </lineage>
</organism>
<evidence type="ECO:0000256" key="5">
    <source>
        <dbReference type="ARBA" id="ARBA00022598"/>
    </source>
</evidence>
<evidence type="ECO:0000256" key="12">
    <source>
        <dbReference type="ARBA" id="ARBA00047493"/>
    </source>
</evidence>
<dbReference type="GO" id="GO:0006730">
    <property type="term" value="P:one-carbon metabolic process"/>
    <property type="evidence" value="ECO:0007669"/>
    <property type="project" value="UniProtKB-KW"/>
</dbReference>
<dbReference type="GO" id="GO:0005524">
    <property type="term" value="F:ATP binding"/>
    <property type="evidence" value="ECO:0007669"/>
    <property type="project" value="UniProtKB-KW"/>
</dbReference>
<evidence type="ECO:0000256" key="6">
    <source>
        <dbReference type="ARBA" id="ARBA00022723"/>
    </source>
</evidence>